<keyword evidence="4 8" id="KW-0862">Zinc</keyword>
<evidence type="ECO:0000313" key="13">
    <source>
        <dbReference type="Proteomes" id="UP000836841"/>
    </source>
</evidence>
<dbReference type="CDD" id="cd05233">
    <property type="entry name" value="SDR_c"/>
    <property type="match status" value="1"/>
</dbReference>
<dbReference type="InterPro" id="IPR002347">
    <property type="entry name" value="SDR_fam"/>
</dbReference>
<dbReference type="FunFam" id="3.30.70.330:FF:000318">
    <property type="entry name" value="Zinc finger CCCH domain-containing protein 5"/>
    <property type="match status" value="1"/>
</dbReference>
<feature type="compositionally biased region" description="Basic and acidic residues" evidence="9">
    <location>
        <begin position="515"/>
        <end position="542"/>
    </location>
</feature>
<dbReference type="PROSITE" id="PS50102">
    <property type="entry name" value="RRM"/>
    <property type="match status" value="1"/>
</dbReference>
<dbReference type="GO" id="GO:0016616">
    <property type="term" value="F:oxidoreductase activity, acting on the CH-OH group of donors, NAD or NADP as acceptor"/>
    <property type="evidence" value="ECO:0007669"/>
    <property type="project" value="TreeGrafter"/>
</dbReference>
<dbReference type="SMART" id="SM00361">
    <property type="entry name" value="RRM_1"/>
    <property type="match status" value="1"/>
</dbReference>
<keyword evidence="2" id="KW-0677">Repeat</keyword>
<evidence type="ECO:0000313" key="12">
    <source>
        <dbReference type="EMBL" id="CAH2038394.1"/>
    </source>
</evidence>
<dbReference type="Pfam" id="PF00106">
    <property type="entry name" value="adh_short"/>
    <property type="match status" value="1"/>
</dbReference>
<reference evidence="12 13" key="1">
    <citation type="submission" date="2022-03" db="EMBL/GenBank/DDBJ databases">
        <authorList>
            <person name="Nunn A."/>
            <person name="Chopra R."/>
            <person name="Nunn A."/>
            <person name="Contreras Garrido A."/>
        </authorList>
    </citation>
    <scope>NUCLEOTIDE SEQUENCE [LARGE SCALE GENOMIC DNA]</scope>
</reference>
<feature type="compositionally biased region" description="Basic and acidic residues" evidence="9">
    <location>
        <begin position="1"/>
        <end position="31"/>
    </location>
</feature>
<feature type="region of interest" description="Disordered" evidence="9">
    <location>
        <begin position="127"/>
        <end position="146"/>
    </location>
</feature>
<feature type="region of interest" description="Disordered" evidence="9">
    <location>
        <begin position="1"/>
        <end position="46"/>
    </location>
</feature>
<feature type="compositionally biased region" description="Basic and acidic residues" evidence="9">
    <location>
        <begin position="724"/>
        <end position="751"/>
    </location>
</feature>
<dbReference type="Pfam" id="PF00076">
    <property type="entry name" value="RRM_1"/>
    <property type="match status" value="1"/>
</dbReference>
<sequence>NDKEEGERPEEAAGGKEEFEENQEKAAEMSRKEKRKAMKKLKRKQVRKEIAAKERLEAEAKLNDPAEQERLKAMEEEEVRMREKELKEFEESERAWREAMEIKRKKEEEEEAKREEEEKRWNDLDELRKLEASGNDEGGEDEDGEYEYIEEGPPEIIFKGNEIILRKNKVRVPKKSVAQVGGNEISNVEFVLKIAARPISNPLPPVTEASPSYHNVSSAQQILDNVAQEVPNFGTEQDKAHCPFHLKTGACRFGPRCSRVHFYPDKSCTLLMKNMYNGPGTAWEQDEGLEYTDEEAERSYEEFYEDVHTEFLKYGELINFKVCRNGSFHLKGNVYVHYRSLESAILAYQSMNGRYFAGKQVKCEFVNISRWKVAICGEYMKSRLKTCSRGSACNFIHCFRNPGGDYEWADHDKPPPRFWIHKMTALFGYSDEYLKHTEREYSGSLNDFRSDQTTDSHRQPSRRSRGHDHVNVGSKPSYRSHKNHGETRDSSRGHKLSRHDESCHGDESPNSTRDGSLEREMYRERRYAKERSRHESKWSEHSHGHRVIRKRIHGRYSDDESSPDGDDYGRRELGQKRKARRGTDSEVDEKKIRTHRSSRNDKREGSSADEEESHEHDRVHAVGGKSQRERRKHRHERSSSRFSDEEYFSESKRHHPDQGSDFRDDGENDKKRSVETSPREYQSDKVRDKSKQGHRYKARGSDSDGSRKGKGRRRSSGNGVSVRESQELNAHGKREKVSGSSSSDKEETQKEKCRRHRKRGRSQHSHEQTSKEPEEVEGERWRPIRPFFLAAHFRTEEEREDNRALGCTMTIATPFSGAANSVAAARTVLITGVSKGLGRALALELAKRGHTVIGCARTQEKLAALQLELSSPANHLLLTADVKSNSSVEEMAHTIMEKKGVPDIIVNNAGTINKNSKIWEVSAEDFDNVMDTNVKGVANVLRHFIPLMLTRKQGIIVNMSSGWGRSGAALVAPYCASKWAIEGLSRAVAKEVGEGMAVVALNPGVINTELLTSCFGNSASLYQAPDAWAVKAATMILNLTAGDNGGSLTV</sequence>
<evidence type="ECO:0000256" key="6">
    <source>
        <dbReference type="ARBA" id="ARBA00023125"/>
    </source>
</evidence>
<dbReference type="EMBL" id="OU466857">
    <property type="protein sequence ID" value="CAH2038394.1"/>
    <property type="molecule type" value="Genomic_DNA"/>
</dbReference>
<proteinExistence type="predicted"/>
<feature type="compositionally biased region" description="Basic residues" evidence="9">
    <location>
        <begin position="543"/>
        <end position="554"/>
    </location>
</feature>
<dbReference type="SUPFAM" id="SSF54928">
    <property type="entry name" value="RNA-binding domain, RBD"/>
    <property type="match status" value="1"/>
</dbReference>
<evidence type="ECO:0000256" key="2">
    <source>
        <dbReference type="ARBA" id="ARBA00022737"/>
    </source>
</evidence>
<feature type="compositionally biased region" description="Basic and acidic residues" evidence="9">
    <location>
        <begin position="483"/>
        <end position="507"/>
    </location>
</feature>
<dbReference type="InterPro" id="IPR035979">
    <property type="entry name" value="RBD_domain_sf"/>
</dbReference>
<keyword evidence="13" id="KW-1185">Reference proteome</keyword>
<dbReference type="InterPro" id="IPR012677">
    <property type="entry name" value="Nucleotide-bd_a/b_plait_sf"/>
</dbReference>
<dbReference type="SMART" id="SM00360">
    <property type="entry name" value="RRM"/>
    <property type="match status" value="1"/>
</dbReference>
<dbReference type="PANTHER" id="PTHR45267">
    <property type="match status" value="1"/>
</dbReference>
<evidence type="ECO:0000256" key="9">
    <source>
        <dbReference type="SAM" id="MobiDB-lite"/>
    </source>
</evidence>
<evidence type="ECO:0000256" key="1">
    <source>
        <dbReference type="ARBA" id="ARBA00022723"/>
    </source>
</evidence>
<dbReference type="Proteomes" id="UP000836841">
    <property type="component" value="Chromosome 1"/>
</dbReference>
<feature type="compositionally biased region" description="Basic and acidic residues" evidence="9">
    <location>
        <begin position="656"/>
        <end position="691"/>
    </location>
</feature>
<dbReference type="GO" id="GO:0006760">
    <property type="term" value="P:folic acid-containing compound metabolic process"/>
    <property type="evidence" value="ECO:0007669"/>
    <property type="project" value="TreeGrafter"/>
</dbReference>
<protein>
    <recommendedName>
        <fullName evidence="14">Zinc finger CCCH domain-containing protein 5</fullName>
    </recommendedName>
</protein>
<dbReference type="FunFam" id="3.40.50.720:FF:000434">
    <property type="entry name" value="NADPH-dependent pterin aldehyde reductase"/>
    <property type="match status" value="1"/>
</dbReference>
<keyword evidence="6" id="KW-0238">DNA-binding</keyword>
<dbReference type="GO" id="GO:0005829">
    <property type="term" value="C:cytosol"/>
    <property type="evidence" value="ECO:0007669"/>
    <property type="project" value="TreeGrafter"/>
</dbReference>
<gene>
    <name evidence="12" type="ORF">TAV2_LOCUS2309</name>
</gene>
<dbReference type="GO" id="GO:0000398">
    <property type="term" value="P:mRNA splicing, via spliceosome"/>
    <property type="evidence" value="ECO:0007669"/>
    <property type="project" value="InterPro"/>
</dbReference>
<dbReference type="CDD" id="cd12540">
    <property type="entry name" value="RRM_U2AFBPL"/>
    <property type="match status" value="1"/>
</dbReference>
<feature type="compositionally biased region" description="Acidic residues" evidence="9">
    <location>
        <begin position="137"/>
        <end position="146"/>
    </location>
</feature>
<feature type="domain" description="C3H1-type" evidence="11">
    <location>
        <begin position="370"/>
        <end position="400"/>
    </location>
</feature>
<evidence type="ECO:0000256" key="4">
    <source>
        <dbReference type="ARBA" id="ARBA00022833"/>
    </source>
</evidence>
<dbReference type="SMART" id="SM00356">
    <property type="entry name" value="ZnF_C3H1"/>
    <property type="match status" value="2"/>
</dbReference>
<organism evidence="12 13">
    <name type="scientific">Thlaspi arvense</name>
    <name type="common">Field penny-cress</name>
    <dbReference type="NCBI Taxonomy" id="13288"/>
    <lineage>
        <taxon>Eukaryota</taxon>
        <taxon>Viridiplantae</taxon>
        <taxon>Streptophyta</taxon>
        <taxon>Embryophyta</taxon>
        <taxon>Tracheophyta</taxon>
        <taxon>Spermatophyta</taxon>
        <taxon>Magnoliopsida</taxon>
        <taxon>eudicotyledons</taxon>
        <taxon>Gunneridae</taxon>
        <taxon>Pentapetalae</taxon>
        <taxon>rosids</taxon>
        <taxon>malvids</taxon>
        <taxon>Brassicales</taxon>
        <taxon>Brassicaceae</taxon>
        <taxon>Thlaspideae</taxon>
        <taxon>Thlaspi</taxon>
    </lineage>
</organism>
<dbReference type="InterPro" id="IPR020904">
    <property type="entry name" value="Sc_DH/Rdtase_CS"/>
</dbReference>
<evidence type="ECO:0000256" key="7">
    <source>
        <dbReference type="PROSITE-ProRule" id="PRU00176"/>
    </source>
</evidence>
<dbReference type="InterPro" id="IPR000504">
    <property type="entry name" value="RRM_dom"/>
</dbReference>
<dbReference type="InterPro" id="IPR003954">
    <property type="entry name" value="RRM_euk-type"/>
</dbReference>
<dbReference type="InterPro" id="IPR000571">
    <property type="entry name" value="Znf_CCCH"/>
</dbReference>
<feature type="region of interest" description="Disordered" evidence="9">
    <location>
        <begin position="83"/>
        <end position="120"/>
    </location>
</feature>
<dbReference type="PROSITE" id="PS00061">
    <property type="entry name" value="ADH_SHORT"/>
    <property type="match status" value="1"/>
</dbReference>
<evidence type="ECO:0000256" key="3">
    <source>
        <dbReference type="ARBA" id="ARBA00022771"/>
    </source>
</evidence>
<feature type="non-terminal residue" evidence="12">
    <location>
        <position position="1"/>
    </location>
</feature>
<feature type="compositionally biased region" description="Basic and acidic residues" evidence="9">
    <location>
        <begin position="764"/>
        <end position="779"/>
    </location>
</feature>
<keyword evidence="3 8" id="KW-0863">Zinc-finger</keyword>
<dbReference type="InterPro" id="IPR053241">
    <property type="entry name" value="NADPH_pterin_aldehyde_rdct"/>
</dbReference>
<evidence type="ECO:0000259" key="10">
    <source>
        <dbReference type="PROSITE" id="PS50102"/>
    </source>
</evidence>
<dbReference type="GO" id="GO:0003723">
    <property type="term" value="F:RNA binding"/>
    <property type="evidence" value="ECO:0007669"/>
    <property type="project" value="UniProtKB-UniRule"/>
</dbReference>
<dbReference type="GO" id="GO:0089701">
    <property type="term" value="C:U2AF complex"/>
    <property type="evidence" value="ECO:0007669"/>
    <property type="project" value="InterPro"/>
</dbReference>
<keyword evidence="1 8" id="KW-0479">Metal-binding</keyword>
<dbReference type="GO" id="GO:0003677">
    <property type="term" value="F:DNA binding"/>
    <property type="evidence" value="ECO:0007669"/>
    <property type="project" value="UniProtKB-KW"/>
</dbReference>
<dbReference type="Gene3D" id="3.40.50.720">
    <property type="entry name" value="NAD(P)-binding Rossmann-like Domain"/>
    <property type="match status" value="1"/>
</dbReference>
<dbReference type="GO" id="GO:0008270">
    <property type="term" value="F:zinc ion binding"/>
    <property type="evidence" value="ECO:0007669"/>
    <property type="project" value="UniProtKB-KW"/>
</dbReference>
<feature type="domain" description="C3H1-type" evidence="11">
    <location>
        <begin position="236"/>
        <end position="264"/>
    </location>
</feature>
<evidence type="ECO:0000256" key="5">
    <source>
        <dbReference type="ARBA" id="ARBA00022884"/>
    </source>
</evidence>
<dbReference type="PRINTS" id="PR01848">
    <property type="entry name" value="U2AUXFACTOR"/>
</dbReference>
<evidence type="ECO:0000256" key="8">
    <source>
        <dbReference type="PROSITE-ProRule" id="PRU00723"/>
    </source>
</evidence>
<dbReference type="InterPro" id="IPR036291">
    <property type="entry name" value="NAD(P)-bd_dom_sf"/>
</dbReference>
<dbReference type="AlphaFoldDB" id="A0AAU9RHI4"/>
<dbReference type="PANTHER" id="PTHR45267:SF2">
    <property type="entry name" value="NADPH-DEPENDENT PTERIN ALDEHYDE REDUCTASE"/>
    <property type="match status" value="1"/>
</dbReference>
<feature type="zinc finger region" description="C3H1-type" evidence="8">
    <location>
        <begin position="236"/>
        <end position="264"/>
    </location>
</feature>
<feature type="compositionally biased region" description="Basic residues" evidence="9">
    <location>
        <begin position="32"/>
        <end position="46"/>
    </location>
</feature>
<name>A0AAU9RHI4_THLAR</name>
<feature type="zinc finger region" description="C3H1-type" evidence="8">
    <location>
        <begin position="370"/>
        <end position="400"/>
    </location>
</feature>
<evidence type="ECO:0008006" key="14">
    <source>
        <dbReference type="Google" id="ProtNLM"/>
    </source>
</evidence>
<feature type="region of interest" description="Disordered" evidence="9">
    <location>
        <begin position="444"/>
        <end position="779"/>
    </location>
</feature>
<feature type="compositionally biased region" description="Basic residues" evidence="9">
    <location>
        <begin position="752"/>
        <end position="763"/>
    </location>
</feature>
<feature type="compositionally biased region" description="Basic and acidic residues" evidence="9">
    <location>
        <begin position="567"/>
        <end position="591"/>
    </location>
</feature>
<accession>A0AAU9RHI4</accession>
<dbReference type="Pfam" id="PF00642">
    <property type="entry name" value="zf-CCCH"/>
    <property type="match status" value="2"/>
</dbReference>
<dbReference type="Gene3D" id="3.30.70.330">
    <property type="match status" value="1"/>
</dbReference>
<dbReference type="SUPFAM" id="SSF51735">
    <property type="entry name" value="NAD(P)-binding Rossmann-fold domains"/>
    <property type="match status" value="1"/>
</dbReference>
<feature type="domain" description="RRM" evidence="10">
    <location>
        <begin position="268"/>
        <end position="368"/>
    </location>
</feature>
<dbReference type="InterPro" id="IPR009145">
    <property type="entry name" value="U2AF_small"/>
</dbReference>
<evidence type="ECO:0000259" key="11">
    <source>
        <dbReference type="PROSITE" id="PS50103"/>
    </source>
</evidence>
<keyword evidence="5 7" id="KW-0694">RNA-binding</keyword>
<dbReference type="PROSITE" id="PS50103">
    <property type="entry name" value="ZF_C3H1"/>
    <property type="match status" value="2"/>
</dbReference>
<feature type="compositionally biased region" description="Basic and acidic residues" evidence="9">
    <location>
        <begin position="448"/>
        <end position="458"/>
    </location>
</feature>